<evidence type="ECO:0000256" key="1">
    <source>
        <dbReference type="SAM" id="MobiDB-lite"/>
    </source>
</evidence>
<organism evidence="2 3">
    <name type="scientific">Dorcoceras hygrometricum</name>
    <dbReference type="NCBI Taxonomy" id="472368"/>
    <lineage>
        <taxon>Eukaryota</taxon>
        <taxon>Viridiplantae</taxon>
        <taxon>Streptophyta</taxon>
        <taxon>Embryophyta</taxon>
        <taxon>Tracheophyta</taxon>
        <taxon>Spermatophyta</taxon>
        <taxon>Magnoliopsida</taxon>
        <taxon>eudicotyledons</taxon>
        <taxon>Gunneridae</taxon>
        <taxon>Pentapetalae</taxon>
        <taxon>asterids</taxon>
        <taxon>lamiids</taxon>
        <taxon>Lamiales</taxon>
        <taxon>Gesneriaceae</taxon>
        <taxon>Didymocarpoideae</taxon>
        <taxon>Trichosporeae</taxon>
        <taxon>Loxocarpinae</taxon>
        <taxon>Dorcoceras</taxon>
    </lineage>
</organism>
<dbReference type="EMBL" id="KV017183">
    <property type="protein sequence ID" value="KZV18897.1"/>
    <property type="molecule type" value="Genomic_DNA"/>
</dbReference>
<accession>A0A2Z7ACX7</accession>
<proteinExistence type="predicted"/>
<protein>
    <submittedName>
        <fullName evidence="2">Uncharacterized protein</fullName>
    </submittedName>
</protein>
<dbReference type="AlphaFoldDB" id="A0A2Z7ACX7"/>
<keyword evidence="3" id="KW-1185">Reference proteome</keyword>
<feature type="region of interest" description="Disordered" evidence="1">
    <location>
        <begin position="241"/>
        <end position="262"/>
    </location>
</feature>
<evidence type="ECO:0000313" key="3">
    <source>
        <dbReference type="Proteomes" id="UP000250235"/>
    </source>
</evidence>
<sequence>MSSSSESEESFRVPEVIWAVYQDGKLTVDKFSETHINRQHFPSILTSTLFQRRNSAQISTRSRPTSTITRAISIVSRPFVSATNKDPEQQSTEPPYIFLDASAISFVSKPSGSASLDFIRRLVPDQDFDQLKRAPDLGSLRLLASISCSSRKYGIKRIGKGVSQARARGNPTIFQGSGAVPGSPSSMFLGGKQVLQAKPVFDEDLHLFKKGFDGCLAQFRANGYSEEEHPASFLDVEQALVDMPEDEDAEEGSSGREEDPAS</sequence>
<feature type="compositionally biased region" description="Basic and acidic residues" evidence="1">
    <location>
        <begin position="253"/>
        <end position="262"/>
    </location>
</feature>
<reference evidence="2 3" key="1">
    <citation type="journal article" date="2015" name="Proc. Natl. Acad. Sci. U.S.A.">
        <title>The resurrection genome of Boea hygrometrica: A blueprint for survival of dehydration.</title>
        <authorList>
            <person name="Xiao L."/>
            <person name="Yang G."/>
            <person name="Zhang L."/>
            <person name="Yang X."/>
            <person name="Zhao S."/>
            <person name="Ji Z."/>
            <person name="Zhou Q."/>
            <person name="Hu M."/>
            <person name="Wang Y."/>
            <person name="Chen M."/>
            <person name="Xu Y."/>
            <person name="Jin H."/>
            <person name="Xiao X."/>
            <person name="Hu G."/>
            <person name="Bao F."/>
            <person name="Hu Y."/>
            <person name="Wan P."/>
            <person name="Li L."/>
            <person name="Deng X."/>
            <person name="Kuang T."/>
            <person name="Xiang C."/>
            <person name="Zhu J.K."/>
            <person name="Oliver M.J."/>
            <person name="He Y."/>
        </authorList>
    </citation>
    <scope>NUCLEOTIDE SEQUENCE [LARGE SCALE GENOMIC DNA]</scope>
    <source>
        <strain evidence="3">cv. XS01</strain>
    </source>
</reference>
<name>A0A2Z7ACX7_9LAMI</name>
<gene>
    <name evidence="2" type="ORF">F511_23330</name>
</gene>
<dbReference type="Proteomes" id="UP000250235">
    <property type="component" value="Unassembled WGS sequence"/>
</dbReference>
<evidence type="ECO:0000313" key="2">
    <source>
        <dbReference type="EMBL" id="KZV18897.1"/>
    </source>
</evidence>